<organism evidence="1 2">
    <name type="scientific">Nocardia fluminea</name>
    <dbReference type="NCBI Taxonomy" id="134984"/>
    <lineage>
        <taxon>Bacteria</taxon>
        <taxon>Bacillati</taxon>
        <taxon>Actinomycetota</taxon>
        <taxon>Actinomycetes</taxon>
        <taxon>Mycobacteriales</taxon>
        <taxon>Nocardiaceae</taxon>
        <taxon>Nocardia</taxon>
    </lineage>
</organism>
<comment type="caution">
    <text evidence="1">The sequence shown here is derived from an EMBL/GenBank/DDBJ whole genome shotgun (WGS) entry which is preliminary data.</text>
</comment>
<dbReference type="Proteomes" id="UP000233766">
    <property type="component" value="Unassembled WGS sequence"/>
</dbReference>
<protein>
    <submittedName>
        <fullName evidence="1">Uncharacterized protein</fullName>
    </submittedName>
</protein>
<evidence type="ECO:0000313" key="1">
    <source>
        <dbReference type="EMBL" id="PKV80854.1"/>
    </source>
</evidence>
<dbReference type="AlphaFoldDB" id="A0A2N3VGX3"/>
<name>A0A2N3VGX3_9NOCA</name>
<sequence length="114" mass="12428">MQHLMQFVDRTFGRLPRHAARFGSALTVKAIRARLADEEGTAEKLAAYAESVARQAAVTAAMYAPTLTLPIVDVEVIDAELVDPDTLPLRRAELFAITDGRPAHELDFALAGVR</sequence>
<reference evidence="1 2" key="1">
    <citation type="submission" date="2017-12" db="EMBL/GenBank/DDBJ databases">
        <title>Sequencing the genomes of 1000 Actinobacteria strains.</title>
        <authorList>
            <person name="Klenk H.-P."/>
        </authorList>
    </citation>
    <scope>NUCLEOTIDE SEQUENCE [LARGE SCALE GENOMIC DNA]</scope>
    <source>
        <strain evidence="1 2">DSM 44489</strain>
    </source>
</reference>
<evidence type="ECO:0000313" key="2">
    <source>
        <dbReference type="Proteomes" id="UP000233766"/>
    </source>
</evidence>
<proteinExistence type="predicted"/>
<accession>A0A2N3VGX3</accession>
<dbReference type="RefSeq" id="WP_101466705.1">
    <property type="nucleotide sequence ID" value="NZ_PJMW01000002.1"/>
</dbReference>
<dbReference type="EMBL" id="PJMW01000002">
    <property type="protein sequence ID" value="PKV80854.1"/>
    <property type="molecule type" value="Genomic_DNA"/>
</dbReference>
<gene>
    <name evidence="1" type="ORF">ATK86_5291</name>
</gene>
<keyword evidence="2" id="KW-1185">Reference proteome</keyword>